<name>A0A517MM52_9BACT</name>
<evidence type="ECO:0000313" key="2">
    <source>
        <dbReference type="EMBL" id="QDS95972.1"/>
    </source>
</evidence>
<sequence length="347" mass="39023">MPASTPCLSICLPTYSRADLLERCLTALLPQLDPYANKIECIVSDNASPDHTPEIIAKFAKHPCLRSFRNETNLGILGNITTVVTQYATGKYAFLIGDDDIVLPGAIERIMNILQRPDAPDLVALNVGYQDGEHRPQAAELAAFLQTMTMTKTLRPHAASGRYSLSELLTGPDADFTASYSVIIPRQWWCDEFPTPFLDAPFTEVRNTYPHAHLIAKRMGNQLGELIAEPSVLIFEMPANEFSWSKYRGIVSTLHSVSLLKEFSKNGVPQETLAPYFLNLLQHRSAFLGDLLWDPDCAGGWREAIRYGWDLKRHPYELLRSFAIAGLHPKSPRWLRWLAESRLKNSQ</sequence>
<dbReference type="PANTHER" id="PTHR22916">
    <property type="entry name" value="GLYCOSYLTRANSFERASE"/>
    <property type="match status" value="1"/>
</dbReference>
<dbReference type="AlphaFoldDB" id="A0A517MM52"/>
<keyword evidence="3" id="KW-1185">Reference proteome</keyword>
<gene>
    <name evidence="2" type="ORF">FF011L_47760</name>
</gene>
<keyword evidence="2" id="KW-0808">Transferase</keyword>
<evidence type="ECO:0000313" key="3">
    <source>
        <dbReference type="Proteomes" id="UP000320672"/>
    </source>
</evidence>
<dbReference type="KEGG" id="rml:FF011L_47760"/>
<dbReference type="SUPFAM" id="SSF53448">
    <property type="entry name" value="Nucleotide-diphospho-sugar transferases"/>
    <property type="match status" value="1"/>
</dbReference>
<proteinExistence type="predicted"/>
<dbReference type="InterPro" id="IPR001173">
    <property type="entry name" value="Glyco_trans_2-like"/>
</dbReference>
<feature type="domain" description="Glycosyltransferase 2-like" evidence="1">
    <location>
        <begin position="9"/>
        <end position="141"/>
    </location>
</feature>
<reference evidence="2 3" key="1">
    <citation type="submission" date="2019-02" db="EMBL/GenBank/DDBJ databases">
        <title>Deep-cultivation of Planctomycetes and their phenomic and genomic characterization uncovers novel biology.</title>
        <authorList>
            <person name="Wiegand S."/>
            <person name="Jogler M."/>
            <person name="Boedeker C."/>
            <person name="Pinto D."/>
            <person name="Vollmers J."/>
            <person name="Rivas-Marin E."/>
            <person name="Kohn T."/>
            <person name="Peeters S.H."/>
            <person name="Heuer A."/>
            <person name="Rast P."/>
            <person name="Oberbeckmann S."/>
            <person name="Bunk B."/>
            <person name="Jeske O."/>
            <person name="Meyerdierks A."/>
            <person name="Storesund J.E."/>
            <person name="Kallscheuer N."/>
            <person name="Luecker S."/>
            <person name="Lage O.M."/>
            <person name="Pohl T."/>
            <person name="Merkel B.J."/>
            <person name="Hornburger P."/>
            <person name="Mueller R.-W."/>
            <person name="Bruemmer F."/>
            <person name="Labrenz M."/>
            <person name="Spormann A.M."/>
            <person name="Op den Camp H."/>
            <person name="Overmann J."/>
            <person name="Amann R."/>
            <person name="Jetten M.S.M."/>
            <person name="Mascher T."/>
            <person name="Medema M.H."/>
            <person name="Devos D.P."/>
            <person name="Kaster A.-K."/>
            <person name="Ovreas L."/>
            <person name="Rohde M."/>
            <person name="Galperin M.Y."/>
            <person name="Jogler C."/>
        </authorList>
    </citation>
    <scope>NUCLEOTIDE SEQUENCE [LARGE SCALE GENOMIC DNA]</scope>
    <source>
        <strain evidence="2 3">FF011L</strain>
    </source>
</reference>
<dbReference type="Pfam" id="PF00535">
    <property type="entry name" value="Glycos_transf_2"/>
    <property type="match status" value="1"/>
</dbReference>
<dbReference type="Gene3D" id="3.90.550.10">
    <property type="entry name" value="Spore Coat Polysaccharide Biosynthesis Protein SpsA, Chain A"/>
    <property type="match status" value="1"/>
</dbReference>
<dbReference type="RefSeq" id="WP_218932813.1">
    <property type="nucleotide sequence ID" value="NZ_CP036262.1"/>
</dbReference>
<dbReference type="EMBL" id="CP036262">
    <property type="protein sequence ID" value="QDS95972.1"/>
    <property type="molecule type" value="Genomic_DNA"/>
</dbReference>
<dbReference type="GO" id="GO:0016758">
    <property type="term" value="F:hexosyltransferase activity"/>
    <property type="evidence" value="ECO:0007669"/>
    <property type="project" value="UniProtKB-ARBA"/>
</dbReference>
<dbReference type="CDD" id="cd00761">
    <property type="entry name" value="Glyco_tranf_GTA_type"/>
    <property type="match status" value="1"/>
</dbReference>
<organism evidence="2 3">
    <name type="scientific">Roseimaritima multifibrata</name>
    <dbReference type="NCBI Taxonomy" id="1930274"/>
    <lineage>
        <taxon>Bacteria</taxon>
        <taxon>Pseudomonadati</taxon>
        <taxon>Planctomycetota</taxon>
        <taxon>Planctomycetia</taxon>
        <taxon>Pirellulales</taxon>
        <taxon>Pirellulaceae</taxon>
        <taxon>Roseimaritima</taxon>
    </lineage>
</organism>
<dbReference type="InterPro" id="IPR029044">
    <property type="entry name" value="Nucleotide-diphossugar_trans"/>
</dbReference>
<protein>
    <submittedName>
        <fullName evidence="2">Putative glycosyl transferase</fullName>
    </submittedName>
</protein>
<accession>A0A517MM52</accession>
<dbReference type="PANTHER" id="PTHR22916:SF3">
    <property type="entry name" value="UDP-GLCNAC:BETAGAL BETA-1,3-N-ACETYLGLUCOSAMINYLTRANSFERASE-LIKE PROTEIN 1"/>
    <property type="match status" value="1"/>
</dbReference>
<evidence type="ECO:0000259" key="1">
    <source>
        <dbReference type="Pfam" id="PF00535"/>
    </source>
</evidence>
<dbReference type="Proteomes" id="UP000320672">
    <property type="component" value="Chromosome"/>
</dbReference>